<gene>
    <name evidence="2" type="ORF">WB403_49080</name>
</gene>
<name>A0ABU8GV46_9ACTN</name>
<accession>A0ABU8GV46</accession>
<feature type="non-terminal residue" evidence="2">
    <location>
        <position position="1"/>
    </location>
</feature>
<dbReference type="Proteomes" id="UP001365781">
    <property type="component" value="Unassembled WGS sequence"/>
</dbReference>
<sequence>DKSVPFLTGGGDNGKSAVLGACRAAAGSYSVTVPEKLLLGSDSEHPTEIMTLRGARLAVFEELPRGGRLNAQRMKLLAGTNELSGRFMRENFVTFSATHTLIGASN</sequence>
<evidence type="ECO:0000313" key="3">
    <source>
        <dbReference type="Proteomes" id="UP001365781"/>
    </source>
</evidence>
<evidence type="ECO:0000313" key="2">
    <source>
        <dbReference type="EMBL" id="MEI5617062.1"/>
    </source>
</evidence>
<comment type="caution">
    <text evidence="2">The sequence shown here is derived from an EMBL/GenBank/DDBJ whole genome shotgun (WGS) entry which is preliminary data.</text>
</comment>
<evidence type="ECO:0008006" key="4">
    <source>
        <dbReference type="Google" id="ProtNLM"/>
    </source>
</evidence>
<reference evidence="2 3" key="1">
    <citation type="submission" date="2024-03" db="EMBL/GenBank/DDBJ databases">
        <title>First Report of Pectobacterium brasiliscabiei causing potato scab in china.</title>
        <authorList>
            <person name="Handique U."/>
        </authorList>
    </citation>
    <scope>NUCLEOTIDE SEQUENCE [LARGE SCALE GENOMIC DNA]</scope>
    <source>
        <strain evidence="2 3">ZRIMU1503</strain>
    </source>
</reference>
<dbReference type="PANTHER" id="PTHR35372">
    <property type="entry name" value="ATP BINDING PROTEIN-RELATED"/>
    <property type="match status" value="1"/>
</dbReference>
<proteinExistence type="predicted"/>
<dbReference type="EMBL" id="JBBAYM010000158">
    <property type="protein sequence ID" value="MEI5617062.1"/>
    <property type="molecule type" value="Genomic_DNA"/>
</dbReference>
<keyword evidence="3" id="KW-1185">Reference proteome</keyword>
<organism evidence="2 3">
    <name type="scientific">Streptomyces brasiliscabiei</name>
    <dbReference type="NCBI Taxonomy" id="2736302"/>
    <lineage>
        <taxon>Bacteria</taxon>
        <taxon>Bacillati</taxon>
        <taxon>Actinomycetota</taxon>
        <taxon>Actinomycetes</taxon>
        <taxon>Kitasatosporales</taxon>
        <taxon>Streptomycetaceae</taxon>
        <taxon>Streptomyces</taxon>
    </lineage>
</organism>
<keyword evidence="1" id="KW-0378">Hydrolase</keyword>
<feature type="non-terminal residue" evidence="2">
    <location>
        <position position="106"/>
    </location>
</feature>
<evidence type="ECO:0000256" key="1">
    <source>
        <dbReference type="ARBA" id="ARBA00022801"/>
    </source>
</evidence>
<dbReference type="PANTHER" id="PTHR35372:SF2">
    <property type="entry name" value="SF3 HELICASE DOMAIN-CONTAINING PROTEIN"/>
    <property type="match status" value="1"/>
</dbReference>
<dbReference type="InterPro" id="IPR051620">
    <property type="entry name" value="ORF904-like_C"/>
</dbReference>
<protein>
    <recommendedName>
        <fullName evidence="4">DNA primase</fullName>
    </recommendedName>
</protein>